<reference evidence="2 3" key="1">
    <citation type="submission" date="2024-09" db="EMBL/GenBank/DDBJ databases">
        <authorList>
            <person name="Sun Q."/>
            <person name="Mori K."/>
        </authorList>
    </citation>
    <scope>NUCLEOTIDE SEQUENCE [LARGE SCALE GENOMIC DNA]</scope>
    <source>
        <strain evidence="2 3">KCTC 23315</strain>
    </source>
</reference>
<evidence type="ECO:0000256" key="1">
    <source>
        <dbReference type="HAMAP-Rule" id="MF_00652"/>
    </source>
</evidence>
<name>A0ABV6BDB1_9GAMM</name>
<dbReference type="HAMAP" id="MF_00652">
    <property type="entry name" value="UPF0246"/>
    <property type="match status" value="1"/>
</dbReference>
<dbReference type="PANTHER" id="PTHR30283:SF4">
    <property type="entry name" value="PEROXIDE STRESS RESISTANCE PROTEIN YAAA"/>
    <property type="match status" value="1"/>
</dbReference>
<proteinExistence type="inferred from homology"/>
<dbReference type="NCBIfam" id="NF002541">
    <property type="entry name" value="PRK02101.1-1"/>
    <property type="match status" value="1"/>
</dbReference>
<gene>
    <name evidence="2" type="primary">yaaA</name>
    <name evidence="2" type="ORF">ACFFJP_11255</name>
</gene>
<comment type="caution">
    <text evidence="2">The sequence shown here is derived from an EMBL/GenBank/DDBJ whole genome shotgun (WGS) entry which is preliminary data.</text>
</comment>
<organism evidence="2 3">
    <name type="scientific">Rheinheimera tilapiae</name>
    <dbReference type="NCBI Taxonomy" id="875043"/>
    <lineage>
        <taxon>Bacteria</taxon>
        <taxon>Pseudomonadati</taxon>
        <taxon>Pseudomonadota</taxon>
        <taxon>Gammaproteobacteria</taxon>
        <taxon>Chromatiales</taxon>
        <taxon>Chromatiaceae</taxon>
        <taxon>Rheinheimera</taxon>
    </lineage>
</organism>
<dbReference type="PANTHER" id="PTHR30283">
    <property type="entry name" value="PEROXIDE STRESS RESPONSE PROTEIN YAAA"/>
    <property type="match status" value="1"/>
</dbReference>
<dbReference type="Pfam" id="PF03883">
    <property type="entry name" value="H2O2_YaaD"/>
    <property type="match status" value="1"/>
</dbReference>
<sequence length="260" mass="29135">MLMVISPAKDLDFSPLSRQLPLTQADFLTDAAELNTVCRTLTPADLSQLMHISDKLAGLNAARFSSWHLPFTPDNAKAALFAFNGDVYQGLQAQSLTDPQLDYAQQHLRILSGLYGVLRPLDLMQPYRLEMGTSLTNPRGKDLYQFWGSQITDSLNQQLEQLSAPFLLNLASQEYFKAVKPKLLAKPLINVQFKDQKNGQYKIISFFAKKARGLMARYVIEQQADSIEALQNFSVAGYRFSPEQSKAHELTFLRAEADAG</sequence>
<dbReference type="EMBL" id="JBHLXP010000003">
    <property type="protein sequence ID" value="MFC0048860.1"/>
    <property type="molecule type" value="Genomic_DNA"/>
</dbReference>
<accession>A0ABV6BDB1</accession>
<dbReference type="InterPro" id="IPR005583">
    <property type="entry name" value="YaaA"/>
</dbReference>
<protein>
    <recommendedName>
        <fullName evidence="1">UPF0246 protein ACFFJP_11255</fullName>
    </recommendedName>
</protein>
<dbReference type="RefSeq" id="WP_377243684.1">
    <property type="nucleotide sequence ID" value="NZ_JBHLXP010000003.1"/>
</dbReference>
<evidence type="ECO:0000313" key="3">
    <source>
        <dbReference type="Proteomes" id="UP001589813"/>
    </source>
</evidence>
<keyword evidence="3" id="KW-1185">Reference proteome</keyword>
<dbReference type="Proteomes" id="UP001589813">
    <property type="component" value="Unassembled WGS sequence"/>
</dbReference>
<evidence type="ECO:0000313" key="2">
    <source>
        <dbReference type="EMBL" id="MFC0048860.1"/>
    </source>
</evidence>
<dbReference type="NCBIfam" id="NF002542">
    <property type="entry name" value="PRK02101.1-3"/>
    <property type="match status" value="1"/>
</dbReference>
<comment type="similarity">
    <text evidence="1">Belongs to the UPF0246 family.</text>
</comment>